<protein>
    <recommendedName>
        <fullName evidence="4">PEGA domain-containing protein</fullName>
    </recommendedName>
</protein>
<gene>
    <name evidence="2" type="ORF">SAMN02745226_01165</name>
</gene>
<evidence type="ECO:0000313" key="3">
    <source>
        <dbReference type="Proteomes" id="UP000184207"/>
    </source>
</evidence>
<evidence type="ECO:0000313" key="2">
    <source>
        <dbReference type="EMBL" id="SHN61008.1"/>
    </source>
</evidence>
<keyword evidence="1" id="KW-0472">Membrane</keyword>
<organism evidence="2 3">
    <name type="scientific">Fervidobacterium gondwanense DSM 13020</name>
    <dbReference type="NCBI Taxonomy" id="1121883"/>
    <lineage>
        <taxon>Bacteria</taxon>
        <taxon>Thermotogati</taxon>
        <taxon>Thermotogota</taxon>
        <taxon>Thermotogae</taxon>
        <taxon>Thermotogales</taxon>
        <taxon>Fervidobacteriaceae</taxon>
        <taxon>Fervidobacterium</taxon>
    </lineage>
</organism>
<dbReference type="Proteomes" id="UP000184207">
    <property type="component" value="Unassembled WGS sequence"/>
</dbReference>
<dbReference type="AlphaFoldDB" id="A0A1M7SRI1"/>
<keyword evidence="3" id="KW-1185">Reference proteome</keyword>
<keyword evidence="1" id="KW-1133">Transmembrane helix</keyword>
<dbReference type="EMBL" id="FRDJ01000005">
    <property type="protein sequence ID" value="SHN61008.1"/>
    <property type="molecule type" value="Genomic_DNA"/>
</dbReference>
<accession>A0A1M7SRI1</accession>
<name>A0A1M7SRI1_FERGO</name>
<proteinExistence type="predicted"/>
<keyword evidence="1" id="KW-0812">Transmembrane</keyword>
<evidence type="ECO:0000256" key="1">
    <source>
        <dbReference type="SAM" id="Phobius"/>
    </source>
</evidence>
<sequence>MSKNLIRVLFYGMTLVSVLLLLFSFSYMRHVKNAPLVTIEGLRGVYFLNGKQYSGVTNMNLGTYHIVGEAILRLYGNRVKIVRIPQFEVEVIWEK</sequence>
<dbReference type="OrthoDB" id="46740at2"/>
<dbReference type="STRING" id="1121883.SAMN02745226_01165"/>
<feature type="transmembrane region" description="Helical" evidence="1">
    <location>
        <begin position="6"/>
        <end position="25"/>
    </location>
</feature>
<dbReference type="RefSeq" id="WP_072759337.1">
    <property type="nucleotide sequence ID" value="NZ_FRDJ01000005.1"/>
</dbReference>
<reference evidence="3" key="1">
    <citation type="submission" date="2016-12" db="EMBL/GenBank/DDBJ databases">
        <authorList>
            <person name="Varghese N."/>
            <person name="Submissions S."/>
        </authorList>
    </citation>
    <scope>NUCLEOTIDE SEQUENCE [LARGE SCALE GENOMIC DNA]</scope>
    <source>
        <strain evidence="3">DSM 13020</strain>
    </source>
</reference>
<evidence type="ECO:0008006" key="4">
    <source>
        <dbReference type="Google" id="ProtNLM"/>
    </source>
</evidence>